<dbReference type="Proteomes" id="UP000617355">
    <property type="component" value="Unassembled WGS sequence"/>
</dbReference>
<dbReference type="InterPro" id="IPR005358">
    <property type="entry name" value="Puta_zinc/iron-chelating_dom"/>
</dbReference>
<name>A0ABQ1QFK1_9RHOB</name>
<keyword evidence="2" id="KW-1185">Reference proteome</keyword>
<evidence type="ECO:0000313" key="1">
    <source>
        <dbReference type="EMBL" id="GGD24237.1"/>
    </source>
</evidence>
<evidence type="ECO:0008006" key="3">
    <source>
        <dbReference type="Google" id="ProtNLM"/>
    </source>
</evidence>
<dbReference type="EMBL" id="BMGI01000001">
    <property type="protein sequence ID" value="GGD24237.1"/>
    <property type="molecule type" value="Genomic_DNA"/>
</dbReference>
<dbReference type="RefSeq" id="WP_188526102.1">
    <property type="nucleotide sequence ID" value="NZ_BMGI01000001.1"/>
</dbReference>
<comment type="caution">
    <text evidence="1">The sequence shown here is derived from an EMBL/GenBank/DDBJ whole genome shotgun (WGS) entry which is preliminary data.</text>
</comment>
<organism evidence="1 2">
    <name type="scientific">Sinisalibacter lacisalsi</name>
    <dbReference type="NCBI Taxonomy" id="1526570"/>
    <lineage>
        <taxon>Bacteria</taxon>
        <taxon>Pseudomonadati</taxon>
        <taxon>Pseudomonadota</taxon>
        <taxon>Alphaproteobacteria</taxon>
        <taxon>Rhodobacterales</taxon>
        <taxon>Roseobacteraceae</taxon>
        <taxon>Sinisalibacter</taxon>
    </lineage>
</organism>
<proteinExistence type="predicted"/>
<sequence>MTAGSFEPGGTGRALAGLRARVRRARAKGAGKAATERARRLLDAYLATAERHGRAAREVAAGMARGEVALAIGTATRDALMSDPPVVVRRAACAEGCAFCCILRGGDGGTITETEATRLHDALAPLAGQPDGRDWHPDACPALDPVTRACRVYDARPMICRSFLSTDAAACETNATGGAAAGAGLIGSHLDYLAAHALARDALRGTARVPTYSLARIAAGAVAGETADASLDAARHATGTLDDTCRNAARAGQITNS</sequence>
<accession>A0ABQ1QFK1</accession>
<dbReference type="Pfam" id="PF03692">
    <property type="entry name" value="CxxCxxCC"/>
    <property type="match status" value="1"/>
</dbReference>
<evidence type="ECO:0000313" key="2">
    <source>
        <dbReference type="Proteomes" id="UP000617355"/>
    </source>
</evidence>
<reference evidence="2" key="1">
    <citation type="journal article" date="2019" name="Int. J. Syst. Evol. Microbiol.">
        <title>The Global Catalogue of Microorganisms (GCM) 10K type strain sequencing project: providing services to taxonomists for standard genome sequencing and annotation.</title>
        <authorList>
            <consortium name="The Broad Institute Genomics Platform"/>
            <consortium name="The Broad Institute Genome Sequencing Center for Infectious Disease"/>
            <person name="Wu L."/>
            <person name="Ma J."/>
        </authorList>
    </citation>
    <scope>NUCLEOTIDE SEQUENCE [LARGE SCALE GENOMIC DNA]</scope>
    <source>
        <strain evidence="2">CGMCC 1.12922</strain>
    </source>
</reference>
<gene>
    <name evidence="1" type="ORF">GCM10011358_05840</name>
</gene>
<protein>
    <recommendedName>
        <fullName evidence="3">YkgJ family cysteine cluster protein</fullName>
    </recommendedName>
</protein>